<organism evidence="8 9">
    <name type="scientific">Parachlamydia acanthamoebae</name>
    <dbReference type="NCBI Taxonomy" id="83552"/>
    <lineage>
        <taxon>Bacteria</taxon>
        <taxon>Pseudomonadati</taxon>
        <taxon>Chlamydiota</taxon>
        <taxon>Chlamydiia</taxon>
        <taxon>Parachlamydiales</taxon>
        <taxon>Parachlamydiaceae</taxon>
        <taxon>Parachlamydia</taxon>
    </lineage>
</organism>
<sequence>MIACSNALNGDSMAFSKVLYFMTMFFTTTSMIAESKTPKIAVVGAGLAGLTTAYRLQQKGMDVDVYEARSRVGGRILTAKVRGHIAELGGQNITDGGEAKNMRRLIEELDLELISDTVSLNYAYYTGKELIFAEQLLRNNPFDPENLRIKLNKLMQESTTMRDVLRGILEEENPLYKTLAVRLAGYEGATIEKLSPIYTETLYHMLLGGLSAVHQGAGTETYIDLLSIKGGNALLPEKLAQKLEGKLHLNTPLKRVSKNLDHTFALTFQDDRIVTADILVLAIPCSVYQEIIFDQNILPLTRLQDIQKVQYGTNAKILIPFSAPPPARIGFFNDRLGCFFDVNCNILTLYYTDITSRFSAETIMETYQQDRPMLEIGFGNALPPFSTPVLAEDQSFASYENPVGYSWPNDPYAKGSYSYIAPGQEAQLTTIKEEQGEKVKVLFAPINQQLYFAGEHTSILLEAPGTMEAACESGERTSRMIINSVNL</sequence>
<accession>A0A0C1C1K0</accession>
<dbReference type="InterPro" id="IPR002937">
    <property type="entry name" value="Amino_oxidase"/>
</dbReference>
<dbReference type="EC" id="1.13.12.3" evidence="3"/>
<comment type="pathway">
    <text evidence="1">Plant hormone metabolism; auxin biosynthesis.</text>
</comment>
<comment type="similarity">
    <text evidence="2">Belongs to the tryptophan 2-monooxygenase family.</text>
</comment>
<keyword evidence="5" id="KW-0073">Auxin biosynthesis</keyword>
<feature type="domain" description="Amine oxidase" evidence="7">
    <location>
        <begin position="406"/>
        <end position="482"/>
    </location>
</feature>
<dbReference type="GO" id="GO:0009851">
    <property type="term" value="P:auxin biosynthetic process"/>
    <property type="evidence" value="ECO:0007669"/>
    <property type="project" value="UniProtKB-KW"/>
</dbReference>
<dbReference type="GO" id="GO:0050361">
    <property type="term" value="F:tryptophan 2-monooxygenase activity"/>
    <property type="evidence" value="ECO:0007669"/>
    <property type="project" value="UniProtKB-EC"/>
</dbReference>
<gene>
    <name evidence="8" type="ORF">DB43_GE00070</name>
</gene>
<dbReference type="PANTHER" id="PTHR10742:SF410">
    <property type="entry name" value="LYSINE-SPECIFIC HISTONE DEMETHYLASE 2"/>
    <property type="match status" value="1"/>
</dbReference>
<feature type="domain" description="Amine oxidase" evidence="7">
    <location>
        <begin position="47"/>
        <end position="325"/>
    </location>
</feature>
<dbReference type="PATRIC" id="fig|83552.4.peg.1275"/>
<dbReference type="InterPro" id="IPR050281">
    <property type="entry name" value="Flavin_monoamine_oxidase"/>
</dbReference>
<dbReference type="EMBL" id="JSAM01000074">
    <property type="protein sequence ID" value="KIA77526.1"/>
    <property type="molecule type" value="Genomic_DNA"/>
</dbReference>
<evidence type="ECO:0000256" key="5">
    <source>
        <dbReference type="ARBA" id="ARBA00023070"/>
    </source>
</evidence>
<evidence type="ECO:0000256" key="6">
    <source>
        <dbReference type="ARBA" id="ARBA00047321"/>
    </source>
</evidence>
<dbReference type="Pfam" id="PF01593">
    <property type="entry name" value="Amino_oxidase"/>
    <property type="match status" value="2"/>
</dbReference>
<evidence type="ECO:0000256" key="1">
    <source>
        <dbReference type="ARBA" id="ARBA00004814"/>
    </source>
</evidence>
<name>A0A0C1C1K0_9BACT</name>
<evidence type="ECO:0000256" key="4">
    <source>
        <dbReference type="ARBA" id="ARBA00017871"/>
    </source>
</evidence>
<dbReference type="InterPro" id="IPR036188">
    <property type="entry name" value="FAD/NAD-bd_sf"/>
</dbReference>
<evidence type="ECO:0000313" key="9">
    <source>
        <dbReference type="Proteomes" id="UP000031307"/>
    </source>
</evidence>
<evidence type="ECO:0000256" key="2">
    <source>
        <dbReference type="ARBA" id="ARBA00005833"/>
    </source>
</evidence>
<proteinExistence type="inferred from homology"/>
<comment type="catalytic activity">
    <reaction evidence="6">
        <text>L-tryptophan + O2 = indole-3-acetamide + CO2 + H2O</text>
        <dbReference type="Rhea" id="RHEA:16165"/>
        <dbReference type="ChEBI" id="CHEBI:15377"/>
        <dbReference type="ChEBI" id="CHEBI:15379"/>
        <dbReference type="ChEBI" id="CHEBI:16031"/>
        <dbReference type="ChEBI" id="CHEBI:16526"/>
        <dbReference type="ChEBI" id="CHEBI:57912"/>
        <dbReference type="EC" id="1.13.12.3"/>
    </reaction>
</comment>
<dbReference type="PANTHER" id="PTHR10742">
    <property type="entry name" value="FLAVIN MONOAMINE OXIDASE"/>
    <property type="match status" value="1"/>
</dbReference>
<comment type="caution">
    <text evidence="8">The sequence shown here is derived from an EMBL/GenBank/DDBJ whole genome shotgun (WGS) entry which is preliminary data.</text>
</comment>
<dbReference type="Proteomes" id="UP000031307">
    <property type="component" value="Unassembled WGS sequence"/>
</dbReference>
<dbReference type="Gene3D" id="3.50.50.60">
    <property type="entry name" value="FAD/NAD(P)-binding domain"/>
    <property type="match status" value="1"/>
</dbReference>
<evidence type="ECO:0000259" key="7">
    <source>
        <dbReference type="Pfam" id="PF01593"/>
    </source>
</evidence>
<reference evidence="8 9" key="1">
    <citation type="journal article" date="2014" name="Mol. Biol. Evol.">
        <title>Massive expansion of Ubiquitination-related gene families within the Chlamydiae.</title>
        <authorList>
            <person name="Domman D."/>
            <person name="Collingro A."/>
            <person name="Lagkouvardos I."/>
            <person name="Gehre L."/>
            <person name="Weinmaier T."/>
            <person name="Rattei T."/>
            <person name="Subtil A."/>
            <person name="Horn M."/>
        </authorList>
    </citation>
    <scope>NUCLEOTIDE SEQUENCE [LARGE SCALE GENOMIC DNA]</scope>
    <source>
        <strain evidence="8 9">OEW1</strain>
    </source>
</reference>
<evidence type="ECO:0000313" key="8">
    <source>
        <dbReference type="EMBL" id="KIA77526.1"/>
    </source>
</evidence>
<dbReference type="AlphaFoldDB" id="A0A0C1C1K0"/>
<dbReference type="PRINTS" id="PR00419">
    <property type="entry name" value="ADXRDTASE"/>
</dbReference>
<protein>
    <recommendedName>
        <fullName evidence="4">Tryptophan 2-monooxygenase</fullName>
        <ecNumber evidence="3">1.13.12.3</ecNumber>
    </recommendedName>
</protein>
<dbReference type="SUPFAM" id="SSF51905">
    <property type="entry name" value="FAD/NAD(P)-binding domain"/>
    <property type="match status" value="1"/>
</dbReference>
<evidence type="ECO:0000256" key="3">
    <source>
        <dbReference type="ARBA" id="ARBA00012535"/>
    </source>
</evidence>